<feature type="compositionally biased region" description="Gly residues" evidence="1">
    <location>
        <begin position="298"/>
        <end position="309"/>
    </location>
</feature>
<accession>A0A501XSH3</accession>
<comment type="caution">
    <text evidence="4">The sequence shown here is derived from an EMBL/GenBank/DDBJ whole genome shotgun (WGS) entry which is preliminary data.</text>
</comment>
<dbReference type="Proteomes" id="UP000319897">
    <property type="component" value="Unassembled WGS sequence"/>
</dbReference>
<protein>
    <recommendedName>
        <fullName evidence="3">Autotransporter domain-containing protein</fullName>
    </recommendedName>
</protein>
<feature type="region of interest" description="Disordered" evidence="1">
    <location>
        <begin position="60"/>
        <end position="101"/>
    </location>
</feature>
<feature type="signal peptide" evidence="2">
    <location>
        <begin position="1"/>
        <end position="38"/>
    </location>
</feature>
<dbReference type="InterPro" id="IPR036709">
    <property type="entry name" value="Autotransporte_beta_dom_sf"/>
</dbReference>
<keyword evidence="5" id="KW-1185">Reference proteome</keyword>
<keyword evidence="2" id="KW-0732">Signal</keyword>
<evidence type="ECO:0000259" key="3">
    <source>
        <dbReference type="PROSITE" id="PS51208"/>
    </source>
</evidence>
<dbReference type="SMART" id="SM00869">
    <property type="entry name" value="Autotransporter"/>
    <property type="match status" value="1"/>
</dbReference>
<dbReference type="EMBL" id="VFSU01000011">
    <property type="protein sequence ID" value="TPE63702.1"/>
    <property type="molecule type" value="Genomic_DNA"/>
</dbReference>
<dbReference type="OrthoDB" id="7176850at2"/>
<dbReference type="PROSITE" id="PS51208">
    <property type="entry name" value="AUTOTRANSPORTER"/>
    <property type="match status" value="1"/>
</dbReference>
<proteinExistence type="predicted"/>
<evidence type="ECO:0000256" key="2">
    <source>
        <dbReference type="SAM" id="SignalP"/>
    </source>
</evidence>
<evidence type="ECO:0000313" key="4">
    <source>
        <dbReference type="EMBL" id="TPE63702.1"/>
    </source>
</evidence>
<name>A0A501XSH3_9SPHN</name>
<dbReference type="InterPro" id="IPR005546">
    <property type="entry name" value="Autotransporte_beta"/>
</dbReference>
<sequence length="2007" mass="192008">MNRTTTIHGLSGRVSRARAGLLAGTAAALALTAAPAAASCTNPPDNLNGIWGIDCAGPDQPKAPLGSTEQTGLPWEATHSNDGPAGQNAAPGDDITASQSSLTLPGRAGFPTILIQSHGGKGGDGGDSGATVGDWASGYSDGGAGGTGGNGGAVSIGLNASTVSDASGTTPVSITSTGGDGGGGGLGFTFGQGGAGSAAGNGGAISFSQTGATTVTSGTALLPAIAIVSAGGNGGNAASARDDLTHAYGLNGGSGGNGNALTVALAGTIKSAGHGVQAWSVGGNGGDGGNASSDLGEATGGNGGAGGSAGSVHVTLTGEIQATGVDKPGTGQTLGNLTFSDITAGIWAAALNGIGGDGGTGEGGFGKGSGGNGGSANTEDVTNVTVNGGSIDTSGYAAVGILAQSVGGHGGNGAFGGGVFVATGGDASPGGDGGQVLVVTLGSGSIMTSGKHSTAIIAQSIGGGGGFGGDAIANGVVTGVSLGGSGAQGGDGQLAQIFNGNPTYGPGEVITAMPDGQLIVTSGNKSSGIVAQSIGGGGGTAGDANTLDAGGVLAVGIGGNAGTGGDGGSVFIANGGTVQTRGSHAYGLDAQSIGGGGGNGGAANAIDVGVQITTSAAVGGKAGQGGVGSDVSLSNFGQIITDGHDATGIFAQSIGGGGGHGGTSLASTYQLYTDPEFPSVNLDVSLGGSGGTGGAAGAVTVVNNGSVLTSGATANAVIAQSIGGGGGNGGDSDALNLAFKSSNVIVNTVIGGKGGSGGNGGTVTVSNSGLLGTMQHDAIGVFAQSIGGGGGNGGYGNANSGALRPNDISASVTVTIGGSGGAAGDGGAVVVNNLNGGIFTLGSNAFGVLAQSVGGGGGTGGGTLANGTGGNQFTADVGVGGNGGAGGEGGAVTITNVAAIVTSGGSASAVYAQSVGGGGGIGGEAATGTGISIIASMVDFLEQGFAGNADVTQEGPVYRLNDLVYDAWNDRNRLKTVVSAAQALFPQDGSPADPGSLKSLISVNVGGAGAGAGGAAGAGGTVSVNNSGNIATLGAFSEGVFAQSVGGGGGNGGAAAASNGYSTADGSVGVGGHAGAAGDGGIVDLTNSGSVTTAGDLSFGLYGQSIGGGGGKGGASVGDPAALSDFSVYIGGKGGAQGHGGAVTLTNSGAITTTGRDAIALVAQSIGGGGGLAGLMSVSSDNSGGSTGSQTGDWAPTTIIPVGIGGGGGASGDGGTATVTLSAGVVSTAGIDSYGILAQSIGAGGGLIAGAPGEASVTTADGAYGADSFFAGAGGAVNATLSGNSQIVTTGMGAAGIVAQSIGGGGALIGGLSQIDLTLAPERASEFFHAGSGGDILVDVQAGSAISTSGQRAHGIFAQSAGQGGGLYGHADGSGFVIAGSGSAACDPLCIGTVTVNVEGNVLVTGADSYAIYALSRGNSANVVSVNIATNATVRSDGQAAGALVVSGGYDITGSLPASQINVAGRLEGYSGPAMRLDSAASIRNSGFITGDILAASADLQNLSTGTIFTTDQLTVGTLENAGTLWIGPHDAVLQQTSITTQAFSSTGYIVAGVDFVNGTSDSLTINSSIVELGGKLFLQPLSLAGNSVTILTFQNAVPLSLSSDFSVEVYGGNPSPIYSFSYALEDNKTRLTVTAKADYTPANIALNANQQNTANHLQQIWDNGRVQAGGGVVQALADQIASADDYVSALDSLGADVLGSFAVTRPQAHRVFVGEMLNCPAADRADPPGEERNCLWVRAVGSDLDRESTAEAIGFRTKSGTLQIGGQREVGDGLFLGASLAYEHDSIDSIQSRAHVSGDTLHLGAFLKKRQGALLMSLAVSGGMGWYDSHRRISIGADQTIATASPRSRYVGSHFGIGYQQAFGDFYLLPQVEVDATYVHVDSIAERGSPYALLLKQTGNTTFAAAPTIEAGGRIPLGQETMLRPFIRAGGLFEARNDWRATARFADAPDLAPFVSTTSLPKQRLILGVGAELLRKRNMTFTAGYDADLAQNYTSQRISARFSLSF</sequence>
<gene>
    <name evidence="4" type="ORF">FJQ54_02280</name>
</gene>
<dbReference type="SUPFAM" id="SSF103515">
    <property type="entry name" value="Autotransporter"/>
    <property type="match status" value="1"/>
</dbReference>
<feature type="chain" id="PRO_5021359312" description="Autotransporter domain-containing protein" evidence="2">
    <location>
        <begin position="39"/>
        <end position="2007"/>
    </location>
</feature>
<organism evidence="4 5">
    <name type="scientific">Sandaracinobacter neustonicus</name>
    <dbReference type="NCBI Taxonomy" id="1715348"/>
    <lineage>
        <taxon>Bacteria</taxon>
        <taxon>Pseudomonadati</taxon>
        <taxon>Pseudomonadota</taxon>
        <taxon>Alphaproteobacteria</taxon>
        <taxon>Sphingomonadales</taxon>
        <taxon>Sphingosinicellaceae</taxon>
        <taxon>Sandaracinobacter</taxon>
    </lineage>
</organism>
<feature type="domain" description="Autotransporter" evidence="3">
    <location>
        <begin position="1729"/>
        <end position="2007"/>
    </location>
</feature>
<reference evidence="4 5" key="1">
    <citation type="submission" date="2019-06" db="EMBL/GenBank/DDBJ databases">
        <authorList>
            <person name="Lee I."/>
            <person name="Jang G.I."/>
            <person name="Hwang C.Y."/>
        </authorList>
    </citation>
    <scope>NUCLEOTIDE SEQUENCE [LARGE SCALE GENOMIC DNA]</scope>
    <source>
        <strain evidence="4 5">PAMC 28131</strain>
    </source>
</reference>
<dbReference type="RefSeq" id="WP_140926721.1">
    <property type="nucleotide sequence ID" value="NZ_VFSU01000011.1"/>
</dbReference>
<evidence type="ECO:0000256" key="1">
    <source>
        <dbReference type="SAM" id="MobiDB-lite"/>
    </source>
</evidence>
<evidence type="ECO:0000313" key="5">
    <source>
        <dbReference type="Proteomes" id="UP000319897"/>
    </source>
</evidence>
<feature type="region of interest" description="Disordered" evidence="1">
    <location>
        <begin position="281"/>
        <end position="310"/>
    </location>
</feature>